<evidence type="ECO:0000256" key="5">
    <source>
        <dbReference type="ARBA" id="ARBA00022842"/>
    </source>
</evidence>
<keyword evidence="8" id="KW-1185">Reference proteome</keyword>
<proteinExistence type="inferred from homology"/>
<dbReference type="PANTHER" id="PTHR22748:SF26">
    <property type="entry name" value="ENDONUCLEASE_EXONUCLEASE_PHOSPHATASE DOMAIN-CONTAINING PROTEIN"/>
    <property type="match status" value="1"/>
</dbReference>
<dbReference type="EMBL" id="BFEA01000330">
    <property type="protein sequence ID" value="GBG79873.1"/>
    <property type="molecule type" value="Genomic_DNA"/>
</dbReference>
<evidence type="ECO:0000256" key="4">
    <source>
        <dbReference type="ARBA" id="ARBA00022801"/>
    </source>
</evidence>
<comment type="similarity">
    <text evidence="2">Belongs to the DNA repair enzymes AP/ExoA family.</text>
</comment>
<dbReference type="Proteomes" id="UP000265515">
    <property type="component" value="Unassembled WGS sequence"/>
</dbReference>
<keyword evidence="5" id="KW-0460">Magnesium</keyword>
<dbReference type="InterPro" id="IPR036691">
    <property type="entry name" value="Endo/exonu/phosph_ase_sf"/>
</dbReference>
<dbReference type="Pfam" id="PF03372">
    <property type="entry name" value="Exo_endo_phos"/>
    <property type="match status" value="1"/>
</dbReference>
<evidence type="ECO:0000256" key="3">
    <source>
        <dbReference type="ARBA" id="ARBA00022723"/>
    </source>
</evidence>
<sequence>MLTPQGTKFLARRTEKSLLTILTVNVSSSPTSKEAIKAVVATFIAERFPFRLVPSIRIGRNTVATTAGGSWHFSIEVLDIKIVLDTAALLATQGIVWLPSTWLASTASAELQETFLTKDINAKLVAELCTSLATDKQPHATDFRNLLLAPWSTPTEVDGARRQRSTRQSAEGIHQIQHAAAQDVQILALLQETKLDELKLPQANAWWKGPQIWAPANGTKGGCAILIHGNLEADVIKQEADIWGQWAWIRIRLGAETWTIMTVYVPSEPAERRSFLEEFPAIVPEADNLQLAGDFNVTLSPGLDSPDVAPRKTDAIMLASFMMEMGLTDTFRTTHPTTSGYTWFSSQRIGDRPPPKRRQNLVLAKGTPWEALTTIEKTIESMSDHRPLVASFELADQLIRGSGTFRLNMDLLNVPGVTDWITTHWRDWQRAKSGFQSEEEWLQIGFRIVTRALDTFSRMPARGHRQQEEECRRQIAEVEAESGNAPLAELYSQHRRDRWLQKLEDLQVEQQILWAKGAQEKGMITTDRMTKETFQRICPPRAHVLMRELHHPFFPEVVAAKDSEAIGEYALTYFSDILTSRRQPEQTLQQLREEIDIHNSETIARSRTTVRAAHHLRGQNWGMK</sequence>
<dbReference type="GO" id="GO:0003906">
    <property type="term" value="F:DNA-(apurinic or apyrimidinic site) endonuclease activity"/>
    <property type="evidence" value="ECO:0007669"/>
    <property type="project" value="TreeGrafter"/>
</dbReference>
<organism evidence="7 8">
    <name type="scientific">Chara braunii</name>
    <name type="common">Braun's stonewort</name>
    <dbReference type="NCBI Taxonomy" id="69332"/>
    <lineage>
        <taxon>Eukaryota</taxon>
        <taxon>Viridiplantae</taxon>
        <taxon>Streptophyta</taxon>
        <taxon>Charophyceae</taxon>
        <taxon>Charales</taxon>
        <taxon>Characeae</taxon>
        <taxon>Chara</taxon>
    </lineage>
</organism>
<dbReference type="Gramene" id="GBG79873">
    <property type="protein sequence ID" value="GBG79873"/>
    <property type="gene ID" value="CBR_g30139"/>
</dbReference>
<reference evidence="7 8" key="1">
    <citation type="journal article" date="2018" name="Cell">
        <title>The Chara Genome: Secondary Complexity and Implications for Plant Terrestrialization.</title>
        <authorList>
            <person name="Nishiyama T."/>
            <person name="Sakayama H."/>
            <person name="Vries J.D."/>
            <person name="Buschmann H."/>
            <person name="Saint-Marcoux D."/>
            <person name="Ullrich K.K."/>
            <person name="Haas F.B."/>
            <person name="Vanderstraeten L."/>
            <person name="Becker D."/>
            <person name="Lang D."/>
            <person name="Vosolsobe S."/>
            <person name="Rombauts S."/>
            <person name="Wilhelmsson P.K.I."/>
            <person name="Janitza P."/>
            <person name="Kern R."/>
            <person name="Heyl A."/>
            <person name="Rumpler F."/>
            <person name="Villalobos L.I.A.C."/>
            <person name="Clay J.M."/>
            <person name="Skokan R."/>
            <person name="Toyoda A."/>
            <person name="Suzuki Y."/>
            <person name="Kagoshima H."/>
            <person name="Schijlen E."/>
            <person name="Tajeshwar N."/>
            <person name="Catarino B."/>
            <person name="Hetherington A.J."/>
            <person name="Saltykova A."/>
            <person name="Bonnot C."/>
            <person name="Breuninger H."/>
            <person name="Symeonidi A."/>
            <person name="Radhakrishnan G.V."/>
            <person name="Van Nieuwerburgh F."/>
            <person name="Deforce D."/>
            <person name="Chang C."/>
            <person name="Karol K.G."/>
            <person name="Hedrich R."/>
            <person name="Ulvskov P."/>
            <person name="Glockner G."/>
            <person name="Delwiche C.F."/>
            <person name="Petrasek J."/>
            <person name="Van de Peer Y."/>
            <person name="Friml J."/>
            <person name="Beilby M."/>
            <person name="Dolan L."/>
            <person name="Kohara Y."/>
            <person name="Sugano S."/>
            <person name="Fujiyama A."/>
            <person name="Delaux P.-M."/>
            <person name="Quint M."/>
            <person name="TheiBen G."/>
            <person name="Hagemann M."/>
            <person name="Harholt J."/>
            <person name="Dunand C."/>
            <person name="Zachgo S."/>
            <person name="Langdale J."/>
            <person name="Maumus F."/>
            <person name="Straeten D.V.D."/>
            <person name="Gould S.B."/>
            <person name="Rensing S.A."/>
        </authorList>
    </citation>
    <scope>NUCLEOTIDE SEQUENCE [LARGE SCALE GENOMIC DNA]</scope>
    <source>
        <strain evidence="7 8">S276</strain>
    </source>
</reference>
<dbReference type="InterPro" id="IPR005135">
    <property type="entry name" value="Endo/exonuclease/phosphatase"/>
</dbReference>
<dbReference type="GO" id="GO:0008081">
    <property type="term" value="F:phosphoric diester hydrolase activity"/>
    <property type="evidence" value="ECO:0007669"/>
    <property type="project" value="TreeGrafter"/>
</dbReference>
<dbReference type="SUPFAM" id="SSF56219">
    <property type="entry name" value="DNase I-like"/>
    <property type="match status" value="1"/>
</dbReference>
<dbReference type="PANTHER" id="PTHR22748">
    <property type="entry name" value="AP ENDONUCLEASE"/>
    <property type="match status" value="1"/>
</dbReference>
<dbReference type="GO" id="GO:0006284">
    <property type="term" value="P:base-excision repair"/>
    <property type="evidence" value="ECO:0007669"/>
    <property type="project" value="TreeGrafter"/>
</dbReference>
<comment type="cofactor">
    <cofactor evidence="1">
        <name>Mg(2+)</name>
        <dbReference type="ChEBI" id="CHEBI:18420"/>
    </cofactor>
</comment>
<dbReference type="Gene3D" id="3.60.10.10">
    <property type="entry name" value="Endonuclease/exonuclease/phosphatase"/>
    <property type="match status" value="1"/>
</dbReference>
<evidence type="ECO:0000313" key="8">
    <source>
        <dbReference type="Proteomes" id="UP000265515"/>
    </source>
</evidence>
<feature type="domain" description="Endonuclease/exonuclease/phosphatase" evidence="6">
    <location>
        <begin position="187"/>
        <end position="374"/>
    </location>
</feature>
<dbReference type="OrthoDB" id="3264871at2759"/>
<evidence type="ECO:0000259" key="6">
    <source>
        <dbReference type="Pfam" id="PF03372"/>
    </source>
</evidence>
<gene>
    <name evidence="7" type="ORF">CBR_g30139</name>
</gene>
<dbReference type="GO" id="GO:0005634">
    <property type="term" value="C:nucleus"/>
    <property type="evidence" value="ECO:0007669"/>
    <property type="project" value="TreeGrafter"/>
</dbReference>
<keyword evidence="3" id="KW-0479">Metal-binding</keyword>
<evidence type="ECO:0000313" key="7">
    <source>
        <dbReference type="EMBL" id="GBG79873.1"/>
    </source>
</evidence>
<name>A0A388LCE5_CHABU</name>
<evidence type="ECO:0000256" key="1">
    <source>
        <dbReference type="ARBA" id="ARBA00001946"/>
    </source>
</evidence>
<protein>
    <recommendedName>
        <fullName evidence="6">Endonuclease/exonuclease/phosphatase domain-containing protein</fullName>
    </recommendedName>
</protein>
<dbReference type="AlphaFoldDB" id="A0A388LCE5"/>
<dbReference type="InterPro" id="IPR004808">
    <property type="entry name" value="AP_endonuc_1"/>
</dbReference>
<dbReference type="GO" id="GO:0046872">
    <property type="term" value="F:metal ion binding"/>
    <property type="evidence" value="ECO:0007669"/>
    <property type="project" value="UniProtKB-KW"/>
</dbReference>
<dbReference type="GO" id="GO:0008311">
    <property type="term" value="F:double-stranded DNA 3'-5' DNA exonuclease activity"/>
    <property type="evidence" value="ECO:0007669"/>
    <property type="project" value="TreeGrafter"/>
</dbReference>
<accession>A0A388LCE5</accession>
<evidence type="ECO:0000256" key="2">
    <source>
        <dbReference type="ARBA" id="ARBA00007092"/>
    </source>
</evidence>
<comment type="caution">
    <text evidence="7">The sequence shown here is derived from an EMBL/GenBank/DDBJ whole genome shotgun (WGS) entry which is preliminary data.</text>
</comment>
<keyword evidence="4" id="KW-0378">Hydrolase</keyword>